<keyword evidence="5" id="KW-1185">Reference proteome</keyword>
<dbReference type="SUPFAM" id="SSF160631">
    <property type="entry name" value="SMI1/KNR4-like"/>
    <property type="match status" value="1"/>
</dbReference>
<evidence type="ECO:0000313" key="5">
    <source>
        <dbReference type="Proteomes" id="UP000248544"/>
    </source>
</evidence>
<evidence type="ECO:0000259" key="3">
    <source>
        <dbReference type="SMART" id="SM00860"/>
    </source>
</evidence>
<evidence type="ECO:0000256" key="1">
    <source>
        <dbReference type="SAM" id="MobiDB-lite"/>
    </source>
</evidence>
<evidence type="ECO:0000256" key="2">
    <source>
        <dbReference type="SAM" id="Phobius"/>
    </source>
</evidence>
<comment type="caution">
    <text evidence="4">The sequence shown here is derived from an EMBL/GenBank/DDBJ whole genome shotgun (WGS) entry which is preliminary data.</text>
</comment>
<gene>
    <name evidence="4" type="ORF">C1I98_04295</name>
</gene>
<reference evidence="4 5" key="1">
    <citation type="submission" date="2018-01" db="EMBL/GenBank/DDBJ databases">
        <title>Draft genome sequence of Sphaerisporangium sp. 7K107.</title>
        <authorList>
            <person name="Sahin N."/>
            <person name="Saygin H."/>
            <person name="Ay H."/>
        </authorList>
    </citation>
    <scope>NUCLEOTIDE SEQUENCE [LARGE SCALE GENOMIC DNA]</scope>
    <source>
        <strain evidence="4 5">7K107</strain>
    </source>
</reference>
<dbReference type="Gene3D" id="3.40.1580.10">
    <property type="entry name" value="SMI1/KNR4-like"/>
    <property type="match status" value="1"/>
</dbReference>
<dbReference type="EMBL" id="POUA01000019">
    <property type="protein sequence ID" value="PZG54307.1"/>
    <property type="molecule type" value="Genomic_DNA"/>
</dbReference>
<sequence length="416" mass="44575">MRRSGAAGPRLLAAGLLVAGVVLVVAGVRALRASAVREAAPDHEPGPMVTSWPPDPILGKPTEDDLKRHRRPARIPKFITALERAAGEPRREPGPGPGPRLPLVRWGAAAIATGLVVFLAMAFEQAVFRKDPATLEQEHTGTGGEGLLPVWGVEDSGCPLPEDQNEGEWGTTAYVCSGQEDFVAGPRVVASPKRVETPAPVPVDPMATGHARAAGCAPLDAAPVVRPVRPAVTRAVGHQWRRIETWLRANAPDTYRTLKRPARAGIIAKAEAQMGVRFPDDLRASLLRHNGAVNRAGAFGYLGATAMGVREIRDNWRVNCRVVAAQGGAMSPREGWWHGRLVPFGDYGNGDLMVTDSSGGEVGEANHETGLRFDGAVPSYHAMLKRTADALLRGRPVEGMYPVVKNGRLEWDTRRG</sequence>
<evidence type="ECO:0000313" key="4">
    <source>
        <dbReference type="EMBL" id="PZG54307.1"/>
    </source>
</evidence>
<accession>A0A2W2I864</accession>
<keyword evidence="2" id="KW-0812">Transmembrane</keyword>
<dbReference type="PANTHER" id="PTHR47432:SF1">
    <property type="entry name" value="CELL WALL ASSEMBLY REGULATOR SMI1"/>
    <property type="match status" value="1"/>
</dbReference>
<dbReference type="InterPro" id="IPR018958">
    <property type="entry name" value="Knr4/Smi1-like_dom"/>
</dbReference>
<feature type="region of interest" description="Disordered" evidence="1">
    <location>
        <begin position="40"/>
        <end position="67"/>
    </location>
</feature>
<dbReference type="SMART" id="SM00860">
    <property type="entry name" value="SMI1_KNR4"/>
    <property type="match status" value="1"/>
</dbReference>
<dbReference type="InterPro" id="IPR037883">
    <property type="entry name" value="Knr4/Smi1-like_sf"/>
</dbReference>
<dbReference type="Proteomes" id="UP000248544">
    <property type="component" value="Unassembled WGS sequence"/>
</dbReference>
<name>A0A2W2I864_9ACTN</name>
<dbReference type="InterPro" id="IPR051873">
    <property type="entry name" value="KNR4/SMI1_regulator"/>
</dbReference>
<keyword evidence="2" id="KW-0472">Membrane</keyword>
<dbReference type="Pfam" id="PF09346">
    <property type="entry name" value="SMI1_KNR4"/>
    <property type="match status" value="1"/>
</dbReference>
<dbReference type="AlphaFoldDB" id="A0A2W2I864"/>
<protein>
    <recommendedName>
        <fullName evidence="3">Knr4/Smi1-like domain-containing protein</fullName>
    </recommendedName>
</protein>
<organism evidence="4 5">
    <name type="scientific">Spongiactinospora gelatinilytica</name>
    <dbReference type="NCBI Taxonomy" id="2666298"/>
    <lineage>
        <taxon>Bacteria</taxon>
        <taxon>Bacillati</taxon>
        <taxon>Actinomycetota</taxon>
        <taxon>Actinomycetes</taxon>
        <taxon>Streptosporangiales</taxon>
        <taxon>Streptosporangiaceae</taxon>
        <taxon>Spongiactinospora</taxon>
    </lineage>
</organism>
<proteinExistence type="predicted"/>
<feature type="transmembrane region" description="Helical" evidence="2">
    <location>
        <begin position="103"/>
        <end position="123"/>
    </location>
</feature>
<dbReference type="PANTHER" id="PTHR47432">
    <property type="entry name" value="CELL WALL ASSEMBLY REGULATOR SMI1"/>
    <property type="match status" value="1"/>
</dbReference>
<feature type="domain" description="Knr4/Smi1-like" evidence="3">
    <location>
        <begin position="261"/>
        <end position="394"/>
    </location>
</feature>
<keyword evidence="2" id="KW-1133">Transmembrane helix</keyword>